<dbReference type="Proteomes" id="UP000092124">
    <property type="component" value="Unassembled WGS sequence"/>
</dbReference>
<evidence type="ECO:0000313" key="3">
    <source>
        <dbReference type="Proteomes" id="UP000092124"/>
    </source>
</evidence>
<comment type="caution">
    <text evidence="2">The sequence shown here is derived from an EMBL/GenBank/DDBJ whole genome shotgun (WGS) entry which is preliminary data.</text>
</comment>
<organism evidence="2 3">
    <name type="scientific">Neotoma lepida</name>
    <name type="common">Desert woodrat</name>
    <dbReference type="NCBI Taxonomy" id="56216"/>
    <lineage>
        <taxon>Eukaryota</taxon>
        <taxon>Metazoa</taxon>
        <taxon>Chordata</taxon>
        <taxon>Craniata</taxon>
        <taxon>Vertebrata</taxon>
        <taxon>Euteleostomi</taxon>
        <taxon>Mammalia</taxon>
        <taxon>Eutheria</taxon>
        <taxon>Euarchontoglires</taxon>
        <taxon>Glires</taxon>
        <taxon>Rodentia</taxon>
        <taxon>Myomorpha</taxon>
        <taxon>Muroidea</taxon>
        <taxon>Cricetidae</taxon>
        <taxon>Neotominae</taxon>
        <taxon>Neotoma</taxon>
    </lineage>
</organism>
<dbReference type="OrthoDB" id="10267305at2759"/>
<sequence>VAETPRRMDGLEPGLEYPPFDEDDGPVDCDCPVACYRGHRGYRTKHWSSSSASPPPKKKKKKKGSHRRSRKKRRLESECRSVMEGTGPKFISQKQTGAHLEEEPKWEIKAVQG</sequence>
<gene>
    <name evidence="2" type="ORF">A6R68_02918</name>
</gene>
<name>A0A1A6GSA9_NEOLE</name>
<feature type="compositionally biased region" description="Basic residues" evidence="1">
    <location>
        <begin position="56"/>
        <end position="74"/>
    </location>
</feature>
<proteinExistence type="predicted"/>
<dbReference type="EMBL" id="LZPO01075900">
    <property type="protein sequence ID" value="OBS68555.1"/>
    <property type="molecule type" value="Genomic_DNA"/>
</dbReference>
<evidence type="ECO:0000313" key="2">
    <source>
        <dbReference type="EMBL" id="OBS68555.1"/>
    </source>
</evidence>
<protein>
    <submittedName>
        <fullName evidence="2">Uncharacterized protein</fullName>
    </submittedName>
</protein>
<evidence type="ECO:0000256" key="1">
    <source>
        <dbReference type="SAM" id="MobiDB-lite"/>
    </source>
</evidence>
<feature type="region of interest" description="Disordered" evidence="1">
    <location>
        <begin position="1"/>
        <end position="27"/>
    </location>
</feature>
<feature type="compositionally biased region" description="Basic and acidic residues" evidence="1">
    <location>
        <begin position="1"/>
        <end position="10"/>
    </location>
</feature>
<accession>A0A1A6GSA9</accession>
<dbReference type="AlphaFoldDB" id="A0A1A6GSA9"/>
<keyword evidence="3" id="KW-1185">Reference proteome</keyword>
<reference evidence="2 3" key="1">
    <citation type="submission" date="2016-06" db="EMBL/GenBank/DDBJ databases">
        <title>The Draft Genome Sequence and Annotation of the Desert Woodrat Neotoma lepida.</title>
        <authorList>
            <person name="Campbell M."/>
            <person name="Oakeson K.F."/>
            <person name="Yandell M."/>
            <person name="Halpert J.R."/>
            <person name="Dearing D."/>
        </authorList>
    </citation>
    <scope>NUCLEOTIDE SEQUENCE [LARGE SCALE GENOMIC DNA]</scope>
    <source>
        <strain evidence="2">417</strain>
        <tissue evidence="2">Liver</tissue>
    </source>
</reference>
<dbReference type="STRING" id="56216.A0A1A6GSA9"/>
<feature type="non-terminal residue" evidence="2">
    <location>
        <position position="1"/>
    </location>
</feature>
<feature type="region of interest" description="Disordered" evidence="1">
    <location>
        <begin position="42"/>
        <end position="113"/>
    </location>
</feature>
<feature type="compositionally biased region" description="Basic and acidic residues" evidence="1">
    <location>
        <begin position="99"/>
        <end position="113"/>
    </location>
</feature>